<dbReference type="Gene3D" id="1.20.5.1930">
    <property type="match status" value="1"/>
</dbReference>
<evidence type="ECO:0000256" key="10">
    <source>
        <dbReference type="SAM" id="Phobius"/>
    </source>
</evidence>
<comment type="caution">
    <text evidence="12">The sequence shown here is derived from an EMBL/GenBank/DDBJ whole genome shotgun (WGS) entry which is preliminary data.</text>
</comment>
<keyword evidence="13" id="KW-1185">Reference proteome</keyword>
<dbReference type="PROSITE" id="PS50109">
    <property type="entry name" value="HIS_KIN"/>
    <property type="match status" value="1"/>
</dbReference>
<keyword evidence="7" id="KW-0067">ATP-binding</keyword>
<dbReference type="GO" id="GO:0005524">
    <property type="term" value="F:ATP binding"/>
    <property type="evidence" value="ECO:0007669"/>
    <property type="project" value="UniProtKB-KW"/>
</dbReference>
<evidence type="ECO:0000256" key="2">
    <source>
        <dbReference type="ARBA" id="ARBA00012438"/>
    </source>
</evidence>
<dbReference type="OrthoDB" id="9778366at2"/>
<keyword evidence="4" id="KW-0808">Transferase</keyword>
<dbReference type="InterPro" id="IPR036890">
    <property type="entry name" value="HATPase_C_sf"/>
</dbReference>
<dbReference type="Pfam" id="PF02518">
    <property type="entry name" value="HATPase_c"/>
    <property type="match status" value="1"/>
</dbReference>
<evidence type="ECO:0000259" key="11">
    <source>
        <dbReference type="PROSITE" id="PS50109"/>
    </source>
</evidence>
<dbReference type="Proteomes" id="UP000265926">
    <property type="component" value="Unassembled WGS sequence"/>
</dbReference>
<reference evidence="12 13" key="1">
    <citation type="submission" date="2018-08" db="EMBL/GenBank/DDBJ databases">
        <title>Pallidiluteibacterium maritimus gen. nov., sp. nov., isolated from coastal sediment.</title>
        <authorList>
            <person name="Zhou L.Y."/>
        </authorList>
    </citation>
    <scope>NUCLEOTIDE SEQUENCE [LARGE SCALE GENOMIC DNA]</scope>
    <source>
        <strain evidence="12 13">XSD2</strain>
    </source>
</reference>
<evidence type="ECO:0000313" key="13">
    <source>
        <dbReference type="Proteomes" id="UP000265926"/>
    </source>
</evidence>
<keyword evidence="9" id="KW-0175">Coiled coil</keyword>
<evidence type="ECO:0000256" key="3">
    <source>
        <dbReference type="ARBA" id="ARBA00022553"/>
    </source>
</evidence>
<protein>
    <recommendedName>
        <fullName evidence="2">histidine kinase</fullName>
        <ecNumber evidence="2">2.7.13.3</ecNumber>
    </recommendedName>
</protein>
<evidence type="ECO:0000256" key="5">
    <source>
        <dbReference type="ARBA" id="ARBA00022741"/>
    </source>
</evidence>
<dbReference type="EC" id="2.7.13.3" evidence="2"/>
<keyword evidence="3" id="KW-0597">Phosphoprotein</keyword>
<evidence type="ECO:0000256" key="6">
    <source>
        <dbReference type="ARBA" id="ARBA00022777"/>
    </source>
</evidence>
<dbReference type="PANTHER" id="PTHR24421:SF10">
    <property type="entry name" value="NITRATE_NITRITE SENSOR PROTEIN NARQ"/>
    <property type="match status" value="1"/>
</dbReference>
<keyword evidence="8" id="KW-0902">Two-component regulatory system</keyword>
<feature type="domain" description="Histidine kinase" evidence="11">
    <location>
        <begin position="69"/>
        <end position="261"/>
    </location>
</feature>
<evidence type="ECO:0000256" key="8">
    <source>
        <dbReference type="ARBA" id="ARBA00023012"/>
    </source>
</evidence>
<dbReference type="InterPro" id="IPR050482">
    <property type="entry name" value="Sensor_HK_TwoCompSys"/>
</dbReference>
<dbReference type="GO" id="GO:0016020">
    <property type="term" value="C:membrane"/>
    <property type="evidence" value="ECO:0007669"/>
    <property type="project" value="InterPro"/>
</dbReference>
<dbReference type="Gene3D" id="3.30.565.10">
    <property type="entry name" value="Histidine kinase-like ATPase, C-terminal domain"/>
    <property type="match status" value="1"/>
</dbReference>
<feature type="coiled-coil region" evidence="9">
    <location>
        <begin position="46"/>
        <end position="73"/>
    </location>
</feature>
<sequence length="268" mass="30437">MGLENANITLIYFLGTVAMMLLAGGLFFFFVFYQKRLLQKQLELNKVRQDQQEEILRNTIQAQENERKRIAQDLHDEVGAMLSVVKLNVGRIERQSEDKTLVLASETKTYLDDVITQVRRISRALLPPSLEKLGLYPALEELASWVNKSDQLFIEVRKSGEPFRFDIKKELAVFRVVQEVMNNAIKHADASQLSLTLRFGNSTLAVLVRDNGKGFDLKEKMGAGLGLRNLESRMEMAGGRFRLKSKIDSGTSALLFLNSLRDENRDLA</sequence>
<gene>
    <name evidence="12" type="ORF">D1614_20450</name>
</gene>
<evidence type="ECO:0000256" key="1">
    <source>
        <dbReference type="ARBA" id="ARBA00000085"/>
    </source>
</evidence>
<keyword evidence="6 12" id="KW-0418">Kinase</keyword>
<dbReference type="PANTHER" id="PTHR24421">
    <property type="entry name" value="NITRATE/NITRITE SENSOR PROTEIN NARX-RELATED"/>
    <property type="match status" value="1"/>
</dbReference>
<accession>A0A399SQS2</accession>
<dbReference type="RefSeq" id="WP_119439850.1">
    <property type="nucleotide sequence ID" value="NZ_QWGR01000017.1"/>
</dbReference>
<keyword evidence="10" id="KW-0472">Membrane</keyword>
<dbReference type="EMBL" id="QWGR01000017">
    <property type="protein sequence ID" value="RIJ46100.1"/>
    <property type="molecule type" value="Genomic_DNA"/>
</dbReference>
<dbReference type="GO" id="GO:0046983">
    <property type="term" value="F:protein dimerization activity"/>
    <property type="evidence" value="ECO:0007669"/>
    <property type="project" value="InterPro"/>
</dbReference>
<organism evidence="12 13">
    <name type="scientific">Maribellus luteus</name>
    <dbReference type="NCBI Taxonomy" id="2305463"/>
    <lineage>
        <taxon>Bacteria</taxon>
        <taxon>Pseudomonadati</taxon>
        <taxon>Bacteroidota</taxon>
        <taxon>Bacteroidia</taxon>
        <taxon>Marinilabiliales</taxon>
        <taxon>Prolixibacteraceae</taxon>
        <taxon>Maribellus</taxon>
    </lineage>
</organism>
<evidence type="ECO:0000313" key="12">
    <source>
        <dbReference type="EMBL" id="RIJ46100.1"/>
    </source>
</evidence>
<dbReference type="SMART" id="SM00387">
    <property type="entry name" value="HATPase_c"/>
    <property type="match status" value="1"/>
</dbReference>
<keyword evidence="5" id="KW-0547">Nucleotide-binding</keyword>
<dbReference type="AlphaFoldDB" id="A0A399SQS2"/>
<proteinExistence type="predicted"/>
<keyword evidence="10" id="KW-0812">Transmembrane</keyword>
<evidence type="ECO:0000256" key="7">
    <source>
        <dbReference type="ARBA" id="ARBA00022840"/>
    </source>
</evidence>
<dbReference type="InterPro" id="IPR003594">
    <property type="entry name" value="HATPase_dom"/>
</dbReference>
<keyword evidence="10" id="KW-1133">Transmembrane helix</keyword>
<dbReference type="CDD" id="cd16917">
    <property type="entry name" value="HATPase_UhpB-NarQ-NarX-like"/>
    <property type="match status" value="1"/>
</dbReference>
<evidence type="ECO:0000256" key="4">
    <source>
        <dbReference type="ARBA" id="ARBA00022679"/>
    </source>
</evidence>
<feature type="transmembrane region" description="Helical" evidence="10">
    <location>
        <begin position="12"/>
        <end position="33"/>
    </location>
</feature>
<dbReference type="InterPro" id="IPR005467">
    <property type="entry name" value="His_kinase_dom"/>
</dbReference>
<dbReference type="GO" id="GO:0000155">
    <property type="term" value="F:phosphorelay sensor kinase activity"/>
    <property type="evidence" value="ECO:0007669"/>
    <property type="project" value="InterPro"/>
</dbReference>
<dbReference type="InterPro" id="IPR011712">
    <property type="entry name" value="Sig_transdc_His_kin_sub3_dim/P"/>
</dbReference>
<name>A0A399SQS2_9BACT</name>
<dbReference type="Pfam" id="PF07730">
    <property type="entry name" value="HisKA_3"/>
    <property type="match status" value="1"/>
</dbReference>
<evidence type="ECO:0000256" key="9">
    <source>
        <dbReference type="SAM" id="Coils"/>
    </source>
</evidence>
<comment type="catalytic activity">
    <reaction evidence="1">
        <text>ATP + protein L-histidine = ADP + protein N-phospho-L-histidine.</text>
        <dbReference type="EC" id="2.7.13.3"/>
    </reaction>
</comment>
<dbReference type="SUPFAM" id="SSF55874">
    <property type="entry name" value="ATPase domain of HSP90 chaperone/DNA topoisomerase II/histidine kinase"/>
    <property type="match status" value="1"/>
</dbReference>